<organism evidence="2 3">
    <name type="scientific">Soboliphyme baturini</name>
    <dbReference type="NCBI Taxonomy" id="241478"/>
    <lineage>
        <taxon>Eukaryota</taxon>
        <taxon>Metazoa</taxon>
        <taxon>Ecdysozoa</taxon>
        <taxon>Nematoda</taxon>
        <taxon>Enoplea</taxon>
        <taxon>Dorylaimia</taxon>
        <taxon>Dioctophymatida</taxon>
        <taxon>Dioctophymatoidea</taxon>
        <taxon>Soboliphymatidae</taxon>
        <taxon>Soboliphyme</taxon>
    </lineage>
</organism>
<dbReference type="Proteomes" id="UP000270296">
    <property type="component" value="Unassembled WGS sequence"/>
</dbReference>
<evidence type="ECO:0000256" key="1">
    <source>
        <dbReference type="ARBA" id="ARBA00022559"/>
    </source>
</evidence>
<keyword evidence="3" id="KW-1185">Reference proteome</keyword>
<dbReference type="Gene3D" id="1.10.640.10">
    <property type="entry name" value="Haem peroxidase domain superfamily, animal type"/>
    <property type="match status" value="1"/>
</dbReference>
<dbReference type="GO" id="GO:0020037">
    <property type="term" value="F:heme binding"/>
    <property type="evidence" value="ECO:0007669"/>
    <property type="project" value="InterPro"/>
</dbReference>
<keyword evidence="1" id="KW-0575">Peroxidase</keyword>
<dbReference type="AlphaFoldDB" id="A0A3P8F2G5"/>
<dbReference type="OrthoDB" id="823504at2759"/>
<protein>
    <submittedName>
        <fullName evidence="2">Uncharacterized protein</fullName>
    </submittedName>
</protein>
<accession>A0A3P8F2G5</accession>
<name>A0A3P8F2G5_9BILA</name>
<dbReference type="GO" id="GO:0005615">
    <property type="term" value="C:extracellular space"/>
    <property type="evidence" value="ECO:0007669"/>
    <property type="project" value="TreeGrafter"/>
</dbReference>
<dbReference type="GO" id="GO:0004601">
    <property type="term" value="F:peroxidase activity"/>
    <property type="evidence" value="ECO:0007669"/>
    <property type="project" value="UniProtKB-KW"/>
</dbReference>
<dbReference type="PROSITE" id="PS50292">
    <property type="entry name" value="PEROXIDASE_3"/>
    <property type="match status" value="1"/>
</dbReference>
<gene>
    <name evidence="2" type="ORF">SBAD_LOCUS13001</name>
</gene>
<evidence type="ECO:0000313" key="3">
    <source>
        <dbReference type="Proteomes" id="UP000270296"/>
    </source>
</evidence>
<dbReference type="InterPro" id="IPR010255">
    <property type="entry name" value="Haem_peroxidase_sf"/>
</dbReference>
<dbReference type="Pfam" id="PF03098">
    <property type="entry name" value="An_peroxidase"/>
    <property type="match status" value="1"/>
</dbReference>
<proteinExistence type="predicted"/>
<dbReference type="PANTHER" id="PTHR11475:SF58">
    <property type="entry name" value="PEROXIDASIN"/>
    <property type="match status" value="1"/>
</dbReference>
<dbReference type="EMBL" id="UZAM01019725">
    <property type="protein sequence ID" value="VDP53328.1"/>
    <property type="molecule type" value="Genomic_DNA"/>
</dbReference>
<sequence>MIFRFWYENPGVFTRAQRAEIEKVSLSRILCDNLAGLTRAPPDGFDVMTDANSVPCSQIPHVDLNAWRE</sequence>
<dbReference type="SUPFAM" id="SSF48113">
    <property type="entry name" value="Heme-dependent peroxidases"/>
    <property type="match status" value="1"/>
</dbReference>
<dbReference type="GO" id="GO:0006979">
    <property type="term" value="P:response to oxidative stress"/>
    <property type="evidence" value="ECO:0007669"/>
    <property type="project" value="InterPro"/>
</dbReference>
<dbReference type="PANTHER" id="PTHR11475">
    <property type="entry name" value="OXIDASE/PEROXIDASE"/>
    <property type="match status" value="1"/>
</dbReference>
<evidence type="ECO:0000313" key="2">
    <source>
        <dbReference type="EMBL" id="VDP53328.1"/>
    </source>
</evidence>
<dbReference type="InterPro" id="IPR037120">
    <property type="entry name" value="Haem_peroxidase_sf_animal"/>
</dbReference>
<reference evidence="2 3" key="1">
    <citation type="submission" date="2018-11" db="EMBL/GenBank/DDBJ databases">
        <authorList>
            <consortium name="Pathogen Informatics"/>
        </authorList>
    </citation>
    <scope>NUCLEOTIDE SEQUENCE [LARGE SCALE GENOMIC DNA]</scope>
</reference>
<dbReference type="InterPro" id="IPR019791">
    <property type="entry name" value="Haem_peroxidase_animal"/>
</dbReference>
<keyword evidence="1" id="KW-0560">Oxidoreductase</keyword>